<evidence type="ECO:0000256" key="6">
    <source>
        <dbReference type="ARBA" id="ARBA00022679"/>
    </source>
</evidence>
<keyword evidence="11" id="KW-0325">Glycoprotein</keyword>
<sequence length="435" mass="51117">MFIKIDLKMKLLVSTIVLSIILFIKCHSEQDVTKNPKKYLIFGVNIGEGFNLRRDVYSRIANTVRQLRKKGHNYRLVLPPFHSLFHWRHKSKEQPFYKWAEFFDLEAMNQFVPVMELEDFIKENGPIADTVLYLQHYEEGWGENFEMKFDIRPCIDGNVYYTINEQTGRWLPYLSALLQIEFNKMKCLSIQGQSSTLTEAILKSEPESKNVLIDRSETILHDHFGDKFYWDARRSMRYAKKLVDIGDEFRRTHLNSTDQNDKTYLPSSWLEHEPKPGQAIGGPYLAVHWRRRDFIHAHSKKVPSVDGTVTQVVRKLKELDLDTVFICTDAEDGEYGSLREKLEQNGVRVVRFEDDKMAPGQEAVVDQWIAAHARHFIGTHVSTFSYRIHEDREILGFDPKTTFNDLCPDDDINCEQPAKWTIKYQLDPYWHKDEF</sequence>
<evidence type="ECO:0000256" key="8">
    <source>
        <dbReference type="ARBA" id="ARBA00022824"/>
    </source>
</evidence>
<dbReference type="Proteomes" id="UP000614601">
    <property type="component" value="Unassembled WGS sequence"/>
</dbReference>
<comment type="similarity">
    <text evidence="14">Belongs to the glycosyltransferase 68 family.</text>
</comment>
<dbReference type="InterPro" id="IPR045130">
    <property type="entry name" value="OFUT2-like"/>
</dbReference>
<evidence type="ECO:0000313" key="19">
    <source>
        <dbReference type="EMBL" id="CAD5217269.1"/>
    </source>
</evidence>
<dbReference type="FunFam" id="3.40.50.11350:FF:000002">
    <property type="entry name" value="GDP-fucose protein O-fucosyltransferase 2"/>
    <property type="match status" value="1"/>
</dbReference>
<dbReference type="EMBL" id="CAJFCW020000003">
    <property type="protein sequence ID" value="CAG9107444.1"/>
    <property type="molecule type" value="Genomic_DNA"/>
</dbReference>
<evidence type="ECO:0000256" key="13">
    <source>
        <dbReference type="ARBA" id="ARBA00023277"/>
    </source>
</evidence>
<dbReference type="GO" id="GO:0005783">
    <property type="term" value="C:endoplasmic reticulum"/>
    <property type="evidence" value="ECO:0007669"/>
    <property type="project" value="UniProtKB-SubCell"/>
</dbReference>
<comment type="pathway">
    <text evidence="3">Protein modification; protein glycosylation.</text>
</comment>
<evidence type="ECO:0000256" key="1">
    <source>
        <dbReference type="ARBA" id="ARBA00004240"/>
    </source>
</evidence>
<dbReference type="Gene3D" id="3.40.50.11340">
    <property type="match status" value="1"/>
</dbReference>
<comment type="catalytic activity">
    <reaction evidence="17">
        <text>L-threonyl-[protein] + GDP-beta-L-fucose = 3-O-(alpha-L-fucosyl)-L-threonyl-[protein] + GDP + H(+)</text>
        <dbReference type="Rhea" id="RHEA:70491"/>
        <dbReference type="Rhea" id="RHEA-COMP:11060"/>
        <dbReference type="Rhea" id="RHEA-COMP:17915"/>
        <dbReference type="ChEBI" id="CHEBI:15378"/>
        <dbReference type="ChEBI" id="CHEBI:30013"/>
        <dbReference type="ChEBI" id="CHEBI:57273"/>
        <dbReference type="ChEBI" id="CHEBI:58189"/>
        <dbReference type="ChEBI" id="CHEBI:189631"/>
        <dbReference type="EC" id="2.4.1.221"/>
    </reaction>
    <physiologicalReaction direction="left-to-right" evidence="17">
        <dbReference type="Rhea" id="RHEA:70492"/>
    </physiologicalReaction>
</comment>
<keyword evidence="13" id="KW-0119">Carbohydrate metabolism</keyword>
<keyword evidence="12" id="KW-0294">Fucose metabolism</keyword>
<proteinExistence type="inferred from homology"/>
<evidence type="ECO:0000256" key="18">
    <source>
        <dbReference type="ARBA" id="ARBA00048647"/>
    </source>
</evidence>
<dbReference type="GO" id="GO:0006004">
    <property type="term" value="P:fucose metabolic process"/>
    <property type="evidence" value="ECO:0007669"/>
    <property type="project" value="UniProtKB-KW"/>
</dbReference>
<keyword evidence="8" id="KW-0256">Endoplasmic reticulum</keyword>
<dbReference type="GO" id="GO:0005794">
    <property type="term" value="C:Golgi apparatus"/>
    <property type="evidence" value="ECO:0007669"/>
    <property type="project" value="UniProtKB-SubCell"/>
</dbReference>
<evidence type="ECO:0000256" key="2">
    <source>
        <dbReference type="ARBA" id="ARBA00004555"/>
    </source>
</evidence>
<evidence type="ECO:0000256" key="9">
    <source>
        <dbReference type="ARBA" id="ARBA00023034"/>
    </source>
</evidence>
<organism evidence="19 20">
    <name type="scientific">Bursaphelenchus okinawaensis</name>
    <dbReference type="NCBI Taxonomy" id="465554"/>
    <lineage>
        <taxon>Eukaryota</taxon>
        <taxon>Metazoa</taxon>
        <taxon>Ecdysozoa</taxon>
        <taxon>Nematoda</taxon>
        <taxon>Chromadorea</taxon>
        <taxon>Rhabditida</taxon>
        <taxon>Tylenchina</taxon>
        <taxon>Tylenchomorpha</taxon>
        <taxon>Aphelenchoidea</taxon>
        <taxon>Aphelenchoididae</taxon>
        <taxon>Bursaphelenchus</taxon>
    </lineage>
</organism>
<dbReference type="Proteomes" id="UP000783686">
    <property type="component" value="Unassembled WGS sequence"/>
</dbReference>
<evidence type="ECO:0000256" key="11">
    <source>
        <dbReference type="ARBA" id="ARBA00023180"/>
    </source>
</evidence>
<accession>A0A811KLK8</accession>
<evidence type="ECO:0000256" key="10">
    <source>
        <dbReference type="ARBA" id="ARBA00023157"/>
    </source>
</evidence>
<evidence type="ECO:0000256" key="15">
    <source>
        <dbReference type="ARBA" id="ARBA00026232"/>
    </source>
</evidence>
<dbReference type="Gene3D" id="3.40.50.11350">
    <property type="match status" value="1"/>
</dbReference>
<evidence type="ECO:0000256" key="12">
    <source>
        <dbReference type="ARBA" id="ARBA00023253"/>
    </source>
</evidence>
<dbReference type="InterPro" id="IPR019378">
    <property type="entry name" value="GDP-Fuc_O-FucTrfase"/>
</dbReference>
<keyword evidence="7" id="KW-0732">Signal</keyword>
<dbReference type="PANTHER" id="PTHR13398">
    <property type="entry name" value="GDP-FUCOSE PROTEIN O-FUCOSYLTRANSFERASE 2"/>
    <property type="match status" value="1"/>
</dbReference>
<comment type="caution">
    <text evidence="19">The sequence shown here is derived from an EMBL/GenBank/DDBJ whole genome shotgun (WGS) entry which is preliminary data.</text>
</comment>
<keyword evidence="5" id="KW-0328">Glycosyltransferase</keyword>
<dbReference type="PANTHER" id="PTHR13398:SF0">
    <property type="entry name" value="GDP-FUCOSE PROTEIN O-FUCOSYLTRANSFERASE 2"/>
    <property type="match status" value="1"/>
</dbReference>
<evidence type="ECO:0000256" key="16">
    <source>
        <dbReference type="ARBA" id="ARBA00033083"/>
    </source>
</evidence>
<dbReference type="EC" id="2.4.1.221" evidence="4"/>
<keyword evidence="9" id="KW-0333">Golgi apparatus</keyword>
<comment type="subcellular location">
    <subcellularLocation>
        <location evidence="1">Endoplasmic reticulum</location>
    </subcellularLocation>
    <subcellularLocation>
        <location evidence="2">Golgi apparatus</location>
    </subcellularLocation>
</comment>
<evidence type="ECO:0000256" key="14">
    <source>
        <dbReference type="ARBA" id="ARBA00025803"/>
    </source>
</evidence>
<evidence type="ECO:0000313" key="20">
    <source>
        <dbReference type="Proteomes" id="UP000614601"/>
    </source>
</evidence>
<evidence type="ECO:0000256" key="4">
    <source>
        <dbReference type="ARBA" id="ARBA00012196"/>
    </source>
</evidence>
<evidence type="ECO:0000256" key="17">
    <source>
        <dbReference type="ARBA" id="ARBA00047273"/>
    </source>
</evidence>
<reference evidence="19" key="1">
    <citation type="submission" date="2020-09" db="EMBL/GenBank/DDBJ databases">
        <authorList>
            <person name="Kikuchi T."/>
        </authorList>
    </citation>
    <scope>NUCLEOTIDE SEQUENCE</scope>
    <source>
        <strain evidence="19">SH1</strain>
    </source>
</reference>
<dbReference type="OrthoDB" id="422368at2759"/>
<dbReference type="AlphaFoldDB" id="A0A811KLK8"/>
<evidence type="ECO:0000256" key="3">
    <source>
        <dbReference type="ARBA" id="ARBA00004922"/>
    </source>
</evidence>
<keyword evidence="6" id="KW-0808">Transferase</keyword>
<gene>
    <name evidence="19" type="ORF">BOKJ2_LOCUS7003</name>
</gene>
<dbReference type="GO" id="GO:0046922">
    <property type="term" value="F:peptide-O-fucosyltransferase activity"/>
    <property type="evidence" value="ECO:0007669"/>
    <property type="project" value="UniProtKB-EC"/>
</dbReference>
<evidence type="ECO:0000256" key="7">
    <source>
        <dbReference type="ARBA" id="ARBA00022729"/>
    </source>
</evidence>
<keyword evidence="20" id="KW-1185">Reference proteome</keyword>
<evidence type="ECO:0000256" key="5">
    <source>
        <dbReference type="ARBA" id="ARBA00022676"/>
    </source>
</evidence>
<protein>
    <recommendedName>
        <fullName evidence="15">GDP-fucose protein O-fucosyltransferase 2</fullName>
        <ecNumber evidence="4">2.4.1.221</ecNumber>
    </recommendedName>
    <alternativeName>
        <fullName evidence="16">Peptide-O-fucosyltransferase 2</fullName>
    </alternativeName>
</protein>
<dbReference type="CDD" id="cd11298">
    <property type="entry name" value="O-FucT-2"/>
    <property type="match status" value="1"/>
</dbReference>
<comment type="catalytic activity">
    <reaction evidence="18">
        <text>L-seryl-[protein] + GDP-beta-L-fucose = 3-O-(alpha-L-fucosyl)-L-seryl-[protein] + GDP + H(+)</text>
        <dbReference type="Rhea" id="RHEA:63644"/>
        <dbReference type="Rhea" id="RHEA-COMP:9863"/>
        <dbReference type="Rhea" id="RHEA-COMP:17914"/>
        <dbReference type="ChEBI" id="CHEBI:15378"/>
        <dbReference type="ChEBI" id="CHEBI:29999"/>
        <dbReference type="ChEBI" id="CHEBI:57273"/>
        <dbReference type="ChEBI" id="CHEBI:58189"/>
        <dbReference type="ChEBI" id="CHEBI:189632"/>
        <dbReference type="EC" id="2.4.1.221"/>
    </reaction>
    <physiologicalReaction direction="left-to-right" evidence="18">
        <dbReference type="Rhea" id="RHEA:63645"/>
    </physiologicalReaction>
</comment>
<name>A0A811KLK8_9BILA</name>
<dbReference type="EMBL" id="CAJFDH010000003">
    <property type="protein sequence ID" value="CAD5217269.1"/>
    <property type="molecule type" value="Genomic_DNA"/>
</dbReference>
<keyword evidence="10" id="KW-1015">Disulfide bond</keyword>
<dbReference type="Pfam" id="PF10250">
    <property type="entry name" value="O-FucT"/>
    <property type="match status" value="1"/>
</dbReference>